<dbReference type="InterPro" id="IPR036465">
    <property type="entry name" value="vWFA_dom_sf"/>
</dbReference>
<evidence type="ECO:0000313" key="4">
    <source>
        <dbReference type="EMBL" id="MBK1854815.1"/>
    </source>
</evidence>
<dbReference type="Pfam" id="PF13768">
    <property type="entry name" value="VWA_3"/>
    <property type="match status" value="1"/>
</dbReference>
<dbReference type="InterPro" id="IPR002035">
    <property type="entry name" value="VWF_A"/>
</dbReference>
<accession>A0AAE2SE23</accession>
<evidence type="ECO:0000259" key="2">
    <source>
        <dbReference type="PROSITE" id="PS50234"/>
    </source>
</evidence>
<dbReference type="PROSITE" id="PS50234">
    <property type="entry name" value="VWFA"/>
    <property type="match status" value="1"/>
</dbReference>
<dbReference type="PANTHER" id="PTHR45737:SF6">
    <property type="entry name" value="VON WILLEBRAND FACTOR A DOMAIN-CONTAINING PROTEIN 5A"/>
    <property type="match status" value="1"/>
</dbReference>
<dbReference type="SUPFAM" id="SSF53300">
    <property type="entry name" value="vWA-like"/>
    <property type="match status" value="1"/>
</dbReference>
<dbReference type="SMART" id="SM00327">
    <property type="entry name" value="VWA"/>
    <property type="match status" value="1"/>
</dbReference>
<dbReference type="RefSeq" id="WP_309489426.1">
    <property type="nucleotide sequence ID" value="NZ_JAENIG010000004.1"/>
</dbReference>
<dbReference type="PROSITE" id="PS51468">
    <property type="entry name" value="VIT"/>
    <property type="match status" value="1"/>
</dbReference>
<dbReference type="EMBL" id="JAENIG010000004">
    <property type="protein sequence ID" value="MBK1854815.1"/>
    <property type="molecule type" value="Genomic_DNA"/>
</dbReference>
<evidence type="ECO:0000313" key="5">
    <source>
        <dbReference type="Proteomes" id="UP000634206"/>
    </source>
</evidence>
<dbReference type="Proteomes" id="UP000634206">
    <property type="component" value="Unassembled WGS sequence"/>
</dbReference>
<dbReference type="Gene3D" id="3.40.50.410">
    <property type="entry name" value="von Willebrand factor, type A domain"/>
    <property type="match status" value="1"/>
</dbReference>
<keyword evidence="1" id="KW-0732">Signal</keyword>
<reference evidence="4" key="1">
    <citation type="submission" date="2021-01" db="EMBL/GenBank/DDBJ databases">
        <title>Modified the classification status of verrucomicrobia.</title>
        <authorList>
            <person name="Feng X."/>
        </authorList>
    </citation>
    <scope>NUCLEOTIDE SEQUENCE</scope>
    <source>
        <strain evidence="4">5K15</strain>
    </source>
</reference>
<comment type="caution">
    <text evidence="4">The sequence shown here is derived from an EMBL/GenBank/DDBJ whole genome shotgun (WGS) entry which is preliminary data.</text>
</comment>
<keyword evidence="5" id="KW-1185">Reference proteome</keyword>
<dbReference type="AlphaFoldDB" id="A0AAE2SE23"/>
<dbReference type="Pfam" id="PF08487">
    <property type="entry name" value="VIT"/>
    <property type="match status" value="1"/>
</dbReference>
<feature type="chain" id="PRO_5042294231" evidence="1">
    <location>
        <begin position="21"/>
        <end position="672"/>
    </location>
</feature>
<sequence length="672" mass="73585">MIKHLNLLLILCLLPMASRADDVRAPYFALNSSESSLDTLPLKASKAKVSISGTIAQVEIRQTYANTGAVPIEATYVFPGSTRSAMHGMEMKIGEKVIVAEIKEREKARRAYELAKVEKKTASLLEQQRPNVFQMQVANILPGDEVEVLLRYSEHIQATDGRYAFVMPTVVGPRYSHGSSAGCSSNQWVANPYLEQGKNTATDFEFTLDLRAGLPLKQVTCTSHRSEVQYLGKQHASLVINSEQDPSCMNRDIIVRYRLADDQISSGVLLHQGQGEGDENFFLVDIEPPARVKPEHITARDYLFVLDISGSMNGFPLQTAQKLFNQLASQLKAEDSFNVLLFAGGSDTLSDTPLAATQANIRRANRYFSAHSRRSSGGTKLVRALQRAVNMPTDVEKSRSIVVVTDGYVDFETDAFDLIRDHRGSANVFCFGIGSAVNRHIVEGIAHVGGGEAFVVTSPSEAAATAQRFKTYLEAPVLTQVKLEARGFDAREIQPKNLPDVFANRPITICGKWQGPAIGELVISGIRGGGERYEQVISIDQSAAEGRHNPALRSLWARERVRELSEYTKLKGDEDRKREAVQEVTNLGLTYSLLTPYTSFVAIDDTPRPIDDPATAVQQASPLPKGVLSKAVVSSHSAPLVKGGSVPEPGSATLLLLSLCTLLMMRVRRCQA</sequence>
<evidence type="ECO:0000256" key="1">
    <source>
        <dbReference type="SAM" id="SignalP"/>
    </source>
</evidence>
<organism evidence="4 5">
    <name type="scientific">Oceaniferula flava</name>
    <dbReference type="NCBI Taxonomy" id="2800421"/>
    <lineage>
        <taxon>Bacteria</taxon>
        <taxon>Pseudomonadati</taxon>
        <taxon>Verrucomicrobiota</taxon>
        <taxon>Verrucomicrobiia</taxon>
        <taxon>Verrucomicrobiales</taxon>
        <taxon>Verrucomicrobiaceae</taxon>
        <taxon>Oceaniferula</taxon>
    </lineage>
</organism>
<dbReference type="InterPro" id="IPR013694">
    <property type="entry name" value="VIT"/>
</dbReference>
<protein>
    <submittedName>
        <fullName evidence="4">VWA domain-containing protein</fullName>
    </submittedName>
</protein>
<gene>
    <name evidence="4" type="ORF">JIN83_07575</name>
</gene>
<feature type="signal peptide" evidence="1">
    <location>
        <begin position="1"/>
        <end position="20"/>
    </location>
</feature>
<feature type="domain" description="VIT" evidence="3">
    <location>
        <begin position="26"/>
        <end position="154"/>
    </location>
</feature>
<evidence type="ECO:0000259" key="3">
    <source>
        <dbReference type="PROSITE" id="PS51468"/>
    </source>
</evidence>
<proteinExistence type="predicted"/>
<name>A0AAE2SE23_9BACT</name>
<feature type="domain" description="VWFA" evidence="2">
    <location>
        <begin position="301"/>
        <end position="481"/>
    </location>
</feature>
<dbReference type="SMART" id="SM00609">
    <property type="entry name" value="VIT"/>
    <property type="match status" value="1"/>
</dbReference>
<dbReference type="PANTHER" id="PTHR45737">
    <property type="entry name" value="VON WILLEBRAND FACTOR A DOMAIN-CONTAINING PROTEIN 5A"/>
    <property type="match status" value="1"/>
</dbReference>